<dbReference type="EMBL" id="AZBU02000001">
    <property type="protein sequence ID" value="TMS33233.1"/>
    <property type="molecule type" value="Genomic_DNA"/>
</dbReference>
<keyword evidence="2" id="KW-1185">Reference proteome</keyword>
<proteinExistence type="predicted"/>
<reference evidence="1 2" key="2">
    <citation type="journal article" date="2019" name="G3 (Bethesda)">
        <title>Hybrid Assembly of the Genome of the Entomopathogenic Nematode Steinernema carpocapsae Identifies the X-Chromosome.</title>
        <authorList>
            <person name="Serra L."/>
            <person name="Macchietto M."/>
            <person name="Macias-Munoz A."/>
            <person name="McGill C.J."/>
            <person name="Rodriguez I.M."/>
            <person name="Rodriguez B."/>
            <person name="Murad R."/>
            <person name="Mortazavi A."/>
        </authorList>
    </citation>
    <scope>NUCLEOTIDE SEQUENCE [LARGE SCALE GENOMIC DNA]</scope>
    <source>
        <strain evidence="1 2">ALL</strain>
    </source>
</reference>
<evidence type="ECO:0000313" key="1">
    <source>
        <dbReference type="EMBL" id="TMS33233.1"/>
    </source>
</evidence>
<dbReference type="Proteomes" id="UP000298663">
    <property type="component" value="Chromosome X"/>
</dbReference>
<dbReference type="EMBL" id="CM016762">
    <property type="protein sequence ID" value="TMS33233.1"/>
    <property type="molecule type" value="Genomic_DNA"/>
</dbReference>
<organism evidence="1 2">
    <name type="scientific">Steinernema carpocapsae</name>
    <name type="common">Entomopathogenic nematode</name>
    <dbReference type="NCBI Taxonomy" id="34508"/>
    <lineage>
        <taxon>Eukaryota</taxon>
        <taxon>Metazoa</taxon>
        <taxon>Ecdysozoa</taxon>
        <taxon>Nematoda</taxon>
        <taxon>Chromadorea</taxon>
        <taxon>Rhabditida</taxon>
        <taxon>Tylenchina</taxon>
        <taxon>Panagrolaimomorpha</taxon>
        <taxon>Strongyloidoidea</taxon>
        <taxon>Steinernematidae</taxon>
        <taxon>Steinernema</taxon>
    </lineage>
</organism>
<sequence length="68" mass="7924">MSRGSRDALVPRNSLFRRFAAASFKPWQLCKYNGASFKRFRFLRRNQTFARSAKLRTKIAKANLRSGI</sequence>
<evidence type="ECO:0000313" key="2">
    <source>
        <dbReference type="Proteomes" id="UP000298663"/>
    </source>
</evidence>
<reference evidence="1 2" key="1">
    <citation type="journal article" date="2015" name="Genome Biol.">
        <title>Comparative genomics of Steinernema reveals deeply conserved gene regulatory networks.</title>
        <authorList>
            <person name="Dillman A.R."/>
            <person name="Macchietto M."/>
            <person name="Porter C.F."/>
            <person name="Rogers A."/>
            <person name="Williams B."/>
            <person name="Antoshechkin I."/>
            <person name="Lee M.M."/>
            <person name="Goodwin Z."/>
            <person name="Lu X."/>
            <person name="Lewis E.E."/>
            <person name="Goodrich-Blair H."/>
            <person name="Stock S.P."/>
            <person name="Adams B.J."/>
            <person name="Sternberg P.W."/>
            <person name="Mortazavi A."/>
        </authorList>
    </citation>
    <scope>NUCLEOTIDE SEQUENCE [LARGE SCALE GENOMIC DNA]</scope>
    <source>
        <strain evidence="1 2">ALL</strain>
    </source>
</reference>
<gene>
    <name evidence="1" type="ORF">L596_000995</name>
</gene>
<protein>
    <submittedName>
        <fullName evidence="1">Uncharacterized protein</fullName>
    </submittedName>
</protein>
<name>A0A4V6I6Z6_STECR</name>
<accession>A0A4V6I6Z6</accession>
<dbReference type="AlphaFoldDB" id="A0A4V6I6Z6"/>
<comment type="caution">
    <text evidence="1">The sequence shown here is derived from an EMBL/GenBank/DDBJ whole genome shotgun (WGS) entry which is preliminary data.</text>
</comment>